<evidence type="ECO:0000256" key="1">
    <source>
        <dbReference type="ARBA" id="ARBA00022679"/>
    </source>
</evidence>
<dbReference type="InterPro" id="IPR050832">
    <property type="entry name" value="Bact_Acetyltransf"/>
</dbReference>
<keyword evidence="2" id="KW-0012">Acyltransferase</keyword>
<evidence type="ECO:0000313" key="4">
    <source>
        <dbReference type="EMBL" id="VWC42225.1"/>
    </source>
</evidence>
<accession>A0A6J5F4T9</accession>
<sequence>MHPPFSVRAAHPSDANALTALARVSKAHWGYPEEWLAVWEGDLTIAPEMIAGSIGYVAESAAHVVGFWIRTASDSDLPTPGWLFVHPDYMGRGIARALWSAVRQEAAARGIGSFVIEADPNAAPFYLSLGAVKIGEKESSVIPGRFFPILKITV</sequence>
<dbReference type="PANTHER" id="PTHR43877">
    <property type="entry name" value="AMINOALKYLPHOSPHONATE N-ACETYLTRANSFERASE-RELATED-RELATED"/>
    <property type="match status" value="1"/>
</dbReference>
<name>A0A6J5F4T9_9BURK</name>
<dbReference type="Gene3D" id="3.40.630.30">
    <property type="match status" value="1"/>
</dbReference>
<dbReference type="GO" id="GO:0016747">
    <property type="term" value="F:acyltransferase activity, transferring groups other than amino-acyl groups"/>
    <property type="evidence" value="ECO:0007669"/>
    <property type="project" value="InterPro"/>
</dbReference>
<gene>
    <name evidence="4" type="ORF">BPA30113_07007</name>
</gene>
<dbReference type="Pfam" id="PF13673">
    <property type="entry name" value="Acetyltransf_10"/>
    <property type="match status" value="1"/>
</dbReference>
<dbReference type="RefSeq" id="WP_034199992.1">
    <property type="nucleotide sequence ID" value="NZ_CABVQD010000044.1"/>
</dbReference>
<dbReference type="PROSITE" id="PS51186">
    <property type="entry name" value="GNAT"/>
    <property type="match status" value="1"/>
</dbReference>
<protein>
    <submittedName>
        <fullName evidence="4">GCN5 family acetyltransferase</fullName>
    </submittedName>
</protein>
<reference evidence="4 5" key="1">
    <citation type="submission" date="2019-09" db="EMBL/GenBank/DDBJ databases">
        <authorList>
            <person name="Depoorter E."/>
        </authorList>
    </citation>
    <scope>NUCLEOTIDE SEQUENCE [LARGE SCALE GENOMIC DNA]</scope>
    <source>
        <strain evidence="4">LMG 30113</strain>
    </source>
</reference>
<dbReference type="SUPFAM" id="SSF55729">
    <property type="entry name" value="Acyl-CoA N-acyltransferases (Nat)"/>
    <property type="match status" value="1"/>
</dbReference>
<keyword evidence="1 4" id="KW-0808">Transferase</keyword>
<feature type="domain" description="N-acetyltransferase" evidence="3">
    <location>
        <begin position="5"/>
        <end position="153"/>
    </location>
</feature>
<dbReference type="InterPro" id="IPR000182">
    <property type="entry name" value="GNAT_dom"/>
</dbReference>
<dbReference type="AlphaFoldDB" id="A0A6J5F4T9"/>
<evidence type="ECO:0000259" key="3">
    <source>
        <dbReference type="PROSITE" id="PS51186"/>
    </source>
</evidence>
<evidence type="ECO:0000313" key="5">
    <source>
        <dbReference type="Proteomes" id="UP000494330"/>
    </source>
</evidence>
<dbReference type="InterPro" id="IPR016181">
    <property type="entry name" value="Acyl_CoA_acyltransferase"/>
</dbReference>
<organism evidence="4 5">
    <name type="scientific">Burkholderia paludis</name>
    <dbReference type="NCBI Taxonomy" id="1506587"/>
    <lineage>
        <taxon>Bacteria</taxon>
        <taxon>Pseudomonadati</taxon>
        <taxon>Pseudomonadota</taxon>
        <taxon>Betaproteobacteria</taxon>
        <taxon>Burkholderiales</taxon>
        <taxon>Burkholderiaceae</taxon>
        <taxon>Burkholderia</taxon>
        <taxon>Burkholderia cepacia complex</taxon>
    </lineage>
</organism>
<dbReference type="Proteomes" id="UP000494330">
    <property type="component" value="Unassembled WGS sequence"/>
</dbReference>
<proteinExistence type="predicted"/>
<evidence type="ECO:0000256" key="2">
    <source>
        <dbReference type="ARBA" id="ARBA00023315"/>
    </source>
</evidence>
<dbReference type="CDD" id="cd04301">
    <property type="entry name" value="NAT_SF"/>
    <property type="match status" value="1"/>
</dbReference>
<keyword evidence="5" id="KW-1185">Reference proteome</keyword>
<dbReference type="EMBL" id="CABVQD010000044">
    <property type="protein sequence ID" value="VWC42225.1"/>
    <property type="molecule type" value="Genomic_DNA"/>
</dbReference>